<evidence type="ECO:0000313" key="2">
    <source>
        <dbReference type="Proteomes" id="UP000178912"/>
    </source>
</evidence>
<dbReference type="AlphaFoldDB" id="A0A1E1KI15"/>
<keyword evidence="2" id="KW-1185">Reference proteome</keyword>
<dbReference type="EMBL" id="FJUX01000033">
    <property type="protein sequence ID" value="CZS97685.1"/>
    <property type="molecule type" value="Genomic_DNA"/>
</dbReference>
<sequence length="116" mass="12915">MKVLVLVAVDFPSDGIVCPSFEEFLFQQADAQQPVRVSCKNPDVESTVDLSNPMDLLDFSIVATHLKLVSAVLLPLHLDPQEQSVNDFDDTIVHIWETFTIQVQKNSSIFKASRVG</sequence>
<gene>
    <name evidence="1" type="ORF">RAG0_06640</name>
</gene>
<proteinExistence type="predicted"/>
<name>A0A1E1KI15_9HELO</name>
<organism evidence="1 2">
    <name type="scientific">Rhynchosporium agropyri</name>
    <dbReference type="NCBI Taxonomy" id="914238"/>
    <lineage>
        <taxon>Eukaryota</taxon>
        <taxon>Fungi</taxon>
        <taxon>Dikarya</taxon>
        <taxon>Ascomycota</taxon>
        <taxon>Pezizomycotina</taxon>
        <taxon>Leotiomycetes</taxon>
        <taxon>Helotiales</taxon>
        <taxon>Ploettnerulaceae</taxon>
        <taxon>Rhynchosporium</taxon>
    </lineage>
</organism>
<protein>
    <submittedName>
        <fullName evidence="1">Uncharacterized protein</fullName>
    </submittedName>
</protein>
<reference evidence="2" key="1">
    <citation type="submission" date="2016-03" db="EMBL/GenBank/DDBJ databases">
        <authorList>
            <person name="Guldener U."/>
        </authorList>
    </citation>
    <scope>NUCLEOTIDE SEQUENCE [LARGE SCALE GENOMIC DNA]</scope>
    <source>
        <strain evidence="2">04CH-RAC-A.6.1</strain>
    </source>
</reference>
<dbReference type="Proteomes" id="UP000178912">
    <property type="component" value="Unassembled WGS sequence"/>
</dbReference>
<evidence type="ECO:0000313" key="1">
    <source>
        <dbReference type="EMBL" id="CZS97685.1"/>
    </source>
</evidence>
<accession>A0A1E1KI15</accession>